<comment type="caution">
    <text evidence="4">The sequence shown here is derived from an EMBL/GenBank/DDBJ whole genome shotgun (WGS) entry which is preliminary data.</text>
</comment>
<dbReference type="Gene3D" id="3.40.50.720">
    <property type="entry name" value="NAD(P)-binding Rossmann-like Domain"/>
    <property type="match status" value="1"/>
</dbReference>
<gene>
    <name evidence="4" type="ORF">B0T14DRAFT_567727</name>
</gene>
<organism evidence="4 5">
    <name type="scientific">Immersiella caudata</name>
    <dbReference type="NCBI Taxonomy" id="314043"/>
    <lineage>
        <taxon>Eukaryota</taxon>
        <taxon>Fungi</taxon>
        <taxon>Dikarya</taxon>
        <taxon>Ascomycota</taxon>
        <taxon>Pezizomycotina</taxon>
        <taxon>Sordariomycetes</taxon>
        <taxon>Sordariomycetidae</taxon>
        <taxon>Sordariales</taxon>
        <taxon>Lasiosphaeriaceae</taxon>
        <taxon>Immersiella</taxon>
    </lineage>
</organism>
<evidence type="ECO:0000313" key="4">
    <source>
        <dbReference type="EMBL" id="KAK0621012.1"/>
    </source>
</evidence>
<proteinExistence type="inferred from homology"/>
<dbReference type="InterPro" id="IPR002347">
    <property type="entry name" value="SDR_fam"/>
</dbReference>
<dbReference type="Pfam" id="PF00106">
    <property type="entry name" value="adh_short"/>
    <property type="match status" value="1"/>
</dbReference>
<dbReference type="PANTHER" id="PTHR24320">
    <property type="entry name" value="RETINOL DEHYDROGENASE"/>
    <property type="match status" value="1"/>
</dbReference>
<dbReference type="PANTHER" id="PTHR24320:SF236">
    <property type="entry name" value="SHORT-CHAIN DEHYDROGENASE-RELATED"/>
    <property type="match status" value="1"/>
</dbReference>
<evidence type="ECO:0000256" key="1">
    <source>
        <dbReference type="ARBA" id="ARBA00006484"/>
    </source>
</evidence>
<protein>
    <submittedName>
        <fullName evidence="4">Short chain dehydrogenase reductase</fullName>
    </submittedName>
</protein>
<name>A0AA39WT66_9PEZI</name>
<keyword evidence="3" id="KW-0560">Oxidoreductase</keyword>
<accession>A0AA39WT66</accession>
<evidence type="ECO:0000313" key="5">
    <source>
        <dbReference type="Proteomes" id="UP001175000"/>
    </source>
</evidence>
<evidence type="ECO:0000256" key="2">
    <source>
        <dbReference type="ARBA" id="ARBA00022857"/>
    </source>
</evidence>
<dbReference type="AlphaFoldDB" id="A0AA39WT66"/>
<keyword evidence="5" id="KW-1185">Reference proteome</keyword>
<reference evidence="4" key="1">
    <citation type="submission" date="2023-06" db="EMBL/GenBank/DDBJ databases">
        <title>Genome-scale phylogeny and comparative genomics of the fungal order Sordariales.</title>
        <authorList>
            <consortium name="Lawrence Berkeley National Laboratory"/>
            <person name="Hensen N."/>
            <person name="Bonometti L."/>
            <person name="Westerberg I."/>
            <person name="Brannstrom I.O."/>
            <person name="Guillou S."/>
            <person name="Cros-Aarteil S."/>
            <person name="Calhoun S."/>
            <person name="Haridas S."/>
            <person name="Kuo A."/>
            <person name="Mondo S."/>
            <person name="Pangilinan J."/>
            <person name="Riley R."/>
            <person name="Labutti K."/>
            <person name="Andreopoulos B."/>
            <person name="Lipzen A."/>
            <person name="Chen C."/>
            <person name="Yanf M."/>
            <person name="Daum C."/>
            <person name="Ng V."/>
            <person name="Clum A."/>
            <person name="Steindorff A."/>
            <person name="Ohm R."/>
            <person name="Martin F."/>
            <person name="Silar P."/>
            <person name="Natvig D."/>
            <person name="Lalanne C."/>
            <person name="Gautier V."/>
            <person name="Ament-Velasquez S.L."/>
            <person name="Kruys A."/>
            <person name="Hutchinson M.I."/>
            <person name="Powell A.J."/>
            <person name="Barry K."/>
            <person name="Miller A.N."/>
            <person name="Grigoriev I.V."/>
            <person name="Debuchy R."/>
            <person name="Gladieux P."/>
            <person name="Thoren M.H."/>
            <person name="Johannesson H."/>
        </authorList>
    </citation>
    <scope>NUCLEOTIDE SEQUENCE</scope>
    <source>
        <strain evidence="4">CBS 606.72</strain>
    </source>
</reference>
<dbReference type="InterPro" id="IPR036291">
    <property type="entry name" value="NAD(P)-bd_dom_sf"/>
</dbReference>
<dbReference type="EMBL" id="JAULSU010000004">
    <property type="protein sequence ID" value="KAK0621012.1"/>
    <property type="molecule type" value="Genomic_DNA"/>
</dbReference>
<dbReference type="GO" id="GO:0016491">
    <property type="term" value="F:oxidoreductase activity"/>
    <property type="evidence" value="ECO:0007669"/>
    <property type="project" value="UniProtKB-KW"/>
</dbReference>
<sequence>MASPGFFRPSMLRQNFPGAAPTFTEKNISDLSGKVYLITGSNTGIGKELAQILYSANATVYMACRTESKARNAMQDIRSAAPSSKGRLEFLPLDLSDLRTVKAAAEQFIASQTKLHVLFNNAGVMVPPDGQKTAQGYDLQLGTNCLGPFLLTQLLTPTLARTAEEVPVGTVRVVWVASMAAELYSVKDGVDMSNLAAKGYIREPGAMEKYGISKAGNYFHSVEYARRHKKDGIVSVAINPGNLDSDLYRSVDDQSGFQRLGLRAFTKLMLHPVINGAYTELFAGLSDEVTPDKTGAWIGPWGRFFTIRKDVDIAGKPKSEGGTGVAEKFWVWSMEQVEQYL</sequence>
<dbReference type="SUPFAM" id="SSF51735">
    <property type="entry name" value="NAD(P)-binding Rossmann-fold domains"/>
    <property type="match status" value="1"/>
</dbReference>
<keyword evidence="2" id="KW-0521">NADP</keyword>
<dbReference type="PRINTS" id="PR00081">
    <property type="entry name" value="GDHRDH"/>
</dbReference>
<evidence type="ECO:0000256" key="3">
    <source>
        <dbReference type="ARBA" id="ARBA00023002"/>
    </source>
</evidence>
<dbReference type="Proteomes" id="UP001175000">
    <property type="component" value="Unassembled WGS sequence"/>
</dbReference>
<comment type="similarity">
    <text evidence="1">Belongs to the short-chain dehydrogenases/reductases (SDR) family.</text>
</comment>